<sequence>MPAGSTLTFIGRIHTPWTQTGNCPRNSMESDEICSISVDQPYRTGLASLETCTHAIVLYWLHDAARNVTTLTPPNDHVSHGVFALRSPVRPNPIGLSVVDIVAVEADGLRVRHIDCLDGTPLLDIKPYFASTDSKPDARVGWHERRSRPLARRNPGTGQNRSGVRQGPG</sequence>
<dbReference type="PROSITE" id="PS01318">
    <property type="entry name" value="TSAA_1"/>
    <property type="match status" value="1"/>
</dbReference>
<dbReference type="SUPFAM" id="SSF118196">
    <property type="entry name" value="YaeB-like"/>
    <property type="match status" value="1"/>
</dbReference>
<dbReference type="InterPro" id="IPR036414">
    <property type="entry name" value="YaeB_N_sf"/>
</dbReference>
<keyword evidence="1" id="KW-0949">S-adenosyl-L-methionine</keyword>
<evidence type="ECO:0000256" key="3">
    <source>
        <dbReference type="SAM" id="MobiDB-lite"/>
    </source>
</evidence>
<evidence type="ECO:0000259" key="4">
    <source>
        <dbReference type="PROSITE" id="PS51668"/>
    </source>
</evidence>
<protein>
    <submittedName>
        <fullName evidence="5">tRNA (N6-threonylcarbamoyladenosine(37)-N6)-methyltransferase TrmO</fullName>
    </submittedName>
</protein>
<comment type="similarity">
    <text evidence="2">Belongs to the tRNA methyltransferase O family.</text>
</comment>
<dbReference type="InterPro" id="IPR023370">
    <property type="entry name" value="TrmO-like_N"/>
</dbReference>
<name>A0AAW9RSJ8_9HYPH</name>
<evidence type="ECO:0000313" key="5">
    <source>
        <dbReference type="EMBL" id="MEJ8571890.1"/>
    </source>
</evidence>
<dbReference type="InterPro" id="IPR036413">
    <property type="entry name" value="YaeB-like_sf"/>
</dbReference>
<evidence type="ECO:0000313" key="6">
    <source>
        <dbReference type="Proteomes" id="UP001378188"/>
    </source>
</evidence>
<dbReference type="Pfam" id="PF01980">
    <property type="entry name" value="TrmO_N"/>
    <property type="match status" value="1"/>
</dbReference>
<dbReference type="RefSeq" id="WP_340329591.1">
    <property type="nucleotide sequence ID" value="NZ_JAZHOF010000004.1"/>
</dbReference>
<feature type="compositionally biased region" description="Basic and acidic residues" evidence="3">
    <location>
        <begin position="134"/>
        <end position="144"/>
    </location>
</feature>
<feature type="region of interest" description="Disordered" evidence="3">
    <location>
        <begin position="134"/>
        <end position="169"/>
    </location>
</feature>
<evidence type="ECO:0000256" key="2">
    <source>
        <dbReference type="ARBA" id="ARBA00033753"/>
    </source>
</evidence>
<dbReference type="InterPro" id="IPR040372">
    <property type="entry name" value="YaeB-like"/>
</dbReference>
<dbReference type="Proteomes" id="UP001378188">
    <property type="component" value="Unassembled WGS sequence"/>
</dbReference>
<evidence type="ECO:0000256" key="1">
    <source>
        <dbReference type="ARBA" id="ARBA00022691"/>
    </source>
</evidence>
<dbReference type="AlphaFoldDB" id="A0AAW9RSJ8"/>
<comment type="caution">
    <text evidence="5">The sequence shown here is derived from an EMBL/GenBank/DDBJ whole genome shotgun (WGS) entry which is preliminary data.</text>
</comment>
<accession>A0AAW9RSJ8</accession>
<dbReference type="PROSITE" id="PS51668">
    <property type="entry name" value="TSAA_2"/>
    <property type="match status" value="1"/>
</dbReference>
<dbReference type="PANTHER" id="PTHR12818:SF0">
    <property type="entry name" value="TRNA (ADENINE(37)-N6)-METHYLTRANSFERASE"/>
    <property type="match status" value="1"/>
</dbReference>
<gene>
    <name evidence="5" type="primary">tsaA</name>
    <name evidence="5" type="ORF">V3328_10430</name>
</gene>
<keyword evidence="6" id="KW-1185">Reference proteome</keyword>
<dbReference type="CDD" id="cd09281">
    <property type="entry name" value="UPF0066"/>
    <property type="match status" value="1"/>
</dbReference>
<dbReference type="InterPro" id="IPR023368">
    <property type="entry name" value="UPF0066_cons_site"/>
</dbReference>
<dbReference type="NCBIfam" id="TIGR00104">
    <property type="entry name" value="tRNA_TsaA"/>
    <property type="match status" value="1"/>
</dbReference>
<reference evidence="5 6" key="1">
    <citation type="submission" date="2024-02" db="EMBL/GenBank/DDBJ databases">
        <title>Genome analysis and characterization of Microbaculum marinisediminis sp. nov., isolated from marine sediment.</title>
        <authorList>
            <person name="Du Z.-J."/>
            <person name="Ye Y.-Q."/>
            <person name="Zhang Z.-R."/>
            <person name="Yuan S.-M."/>
            <person name="Zhang X.-Y."/>
        </authorList>
    </citation>
    <scope>NUCLEOTIDE SEQUENCE [LARGE SCALE GENOMIC DNA]</scope>
    <source>
        <strain evidence="5 6">SDUM1044001</strain>
    </source>
</reference>
<dbReference type="Gene3D" id="2.40.30.70">
    <property type="entry name" value="YaeB-like"/>
    <property type="match status" value="1"/>
</dbReference>
<dbReference type="EMBL" id="JAZHOF010000004">
    <property type="protein sequence ID" value="MEJ8571890.1"/>
    <property type="molecule type" value="Genomic_DNA"/>
</dbReference>
<organism evidence="5 6">
    <name type="scientific">Microbaculum marinum</name>
    <dbReference type="NCBI Taxonomy" id="1764581"/>
    <lineage>
        <taxon>Bacteria</taxon>
        <taxon>Pseudomonadati</taxon>
        <taxon>Pseudomonadota</taxon>
        <taxon>Alphaproteobacteria</taxon>
        <taxon>Hyphomicrobiales</taxon>
        <taxon>Tepidamorphaceae</taxon>
        <taxon>Microbaculum</taxon>
    </lineage>
</organism>
<feature type="domain" description="TsaA-like" evidence="4">
    <location>
        <begin position="7"/>
        <end position="137"/>
    </location>
</feature>
<dbReference type="PANTHER" id="PTHR12818">
    <property type="entry name" value="TRNA (ADENINE(37)-N6)-METHYLTRANSFERASE"/>
    <property type="match status" value="1"/>
</dbReference>
<proteinExistence type="inferred from homology"/>